<dbReference type="AlphaFoldDB" id="A0A067PZS9"/>
<dbReference type="InParanoid" id="A0A067PZS9"/>
<dbReference type="OrthoDB" id="2748701at2759"/>
<dbReference type="EMBL" id="KL197714">
    <property type="protein sequence ID" value="KDQ60323.1"/>
    <property type="molecule type" value="Genomic_DNA"/>
</dbReference>
<protein>
    <submittedName>
        <fullName evidence="1">Uncharacterized protein</fullName>
    </submittedName>
</protein>
<proteinExistence type="predicted"/>
<evidence type="ECO:0000313" key="2">
    <source>
        <dbReference type="Proteomes" id="UP000027265"/>
    </source>
</evidence>
<reference evidence="2" key="1">
    <citation type="journal article" date="2014" name="Proc. Natl. Acad. Sci. U.S.A.">
        <title>Extensive sampling of basidiomycete genomes demonstrates inadequacy of the white-rot/brown-rot paradigm for wood decay fungi.</title>
        <authorList>
            <person name="Riley R."/>
            <person name="Salamov A.A."/>
            <person name="Brown D.W."/>
            <person name="Nagy L.G."/>
            <person name="Floudas D."/>
            <person name="Held B.W."/>
            <person name="Levasseur A."/>
            <person name="Lombard V."/>
            <person name="Morin E."/>
            <person name="Otillar R."/>
            <person name="Lindquist E.A."/>
            <person name="Sun H."/>
            <person name="LaButti K.M."/>
            <person name="Schmutz J."/>
            <person name="Jabbour D."/>
            <person name="Luo H."/>
            <person name="Baker S.E."/>
            <person name="Pisabarro A.G."/>
            <person name="Walton J.D."/>
            <person name="Blanchette R.A."/>
            <person name="Henrissat B."/>
            <person name="Martin F."/>
            <person name="Cullen D."/>
            <person name="Hibbett D.S."/>
            <person name="Grigoriev I.V."/>
        </authorList>
    </citation>
    <scope>NUCLEOTIDE SEQUENCE [LARGE SCALE GENOMIC DNA]</scope>
    <source>
        <strain evidence="2">MUCL 33604</strain>
    </source>
</reference>
<gene>
    <name evidence="1" type="ORF">JAAARDRAFT_56231</name>
</gene>
<organism evidence="1 2">
    <name type="scientific">Jaapia argillacea MUCL 33604</name>
    <dbReference type="NCBI Taxonomy" id="933084"/>
    <lineage>
        <taxon>Eukaryota</taxon>
        <taxon>Fungi</taxon>
        <taxon>Dikarya</taxon>
        <taxon>Basidiomycota</taxon>
        <taxon>Agaricomycotina</taxon>
        <taxon>Agaricomycetes</taxon>
        <taxon>Agaricomycetidae</taxon>
        <taxon>Jaapiales</taxon>
        <taxon>Jaapiaceae</taxon>
        <taxon>Jaapia</taxon>
    </lineage>
</organism>
<name>A0A067PZS9_9AGAM</name>
<evidence type="ECO:0000313" key="1">
    <source>
        <dbReference type="EMBL" id="KDQ60323.1"/>
    </source>
</evidence>
<accession>A0A067PZS9</accession>
<sequence>MEQCPPEIWLRIFNQACIDGGRTGASLSSVSRDFNRVSAEVRYQSVALHGLSRMRAFAATLESTPHALRRVRHLYISYRDPPPIEAEGKGIGSPQSLQLQESQRRTDEAWQCVDGINELLTRVLTVVSETLKTLTLVVIDCRSFPLSPVPLPNLVELTLYGAHDVYFWELHLEGYVCQESVPTMVDLTPNLTHLRLSKLEQAFFLPSIIQTVVAKLHARKMTQSCHASMSSSSTTTLVPQQILIQPRPPLRWGCGNAAGRHGRVMAELMTAVRNDTHRMTVLLDSQPDPCGDELDQDAKDFWLDRIIGGPGCWVGHH</sequence>
<dbReference type="Proteomes" id="UP000027265">
    <property type="component" value="Unassembled WGS sequence"/>
</dbReference>
<keyword evidence="2" id="KW-1185">Reference proteome</keyword>
<dbReference type="HOGENOM" id="CLU_041942_1_0_1"/>